<dbReference type="PANTHER" id="PTHR24221">
    <property type="entry name" value="ATP-BINDING CASSETTE SUB-FAMILY B"/>
    <property type="match status" value="1"/>
</dbReference>
<feature type="transmembrane region" description="Helical" evidence="10">
    <location>
        <begin position="237"/>
        <end position="262"/>
    </location>
</feature>
<dbReference type="KEGG" id="sap:Sulac_2045"/>
<dbReference type="PROSITE" id="PS00211">
    <property type="entry name" value="ABC_TRANSPORTER_1"/>
    <property type="match status" value="1"/>
</dbReference>
<dbReference type="CDD" id="cd18584">
    <property type="entry name" value="ABC_6TM_AarD_CydD"/>
    <property type="match status" value="1"/>
</dbReference>
<evidence type="ECO:0000313" key="13">
    <source>
        <dbReference type="EMBL" id="AEW05535.1"/>
    </source>
</evidence>
<dbReference type="SMART" id="SM00382">
    <property type="entry name" value="AAA"/>
    <property type="match status" value="1"/>
</dbReference>
<comment type="subcellular location">
    <subcellularLocation>
        <location evidence="1">Cell membrane</location>
        <topology evidence="1">Multi-pass membrane protein</topology>
    </subcellularLocation>
</comment>
<evidence type="ECO:0000256" key="10">
    <source>
        <dbReference type="SAM" id="Phobius"/>
    </source>
</evidence>
<keyword evidence="6" id="KW-0645">Protease</keyword>
<evidence type="ECO:0000256" key="6">
    <source>
        <dbReference type="ARBA" id="ARBA00022807"/>
    </source>
</evidence>
<dbReference type="FunFam" id="3.40.50.300:FF:000299">
    <property type="entry name" value="ABC transporter ATP-binding protein/permease"/>
    <property type="match status" value="1"/>
</dbReference>
<dbReference type="InterPro" id="IPR003593">
    <property type="entry name" value="AAA+_ATPase"/>
</dbReference>
<keyword evidence="13" id="KW-0378">Hydrolase</keyword>
<dbReference type="InterPro" id="IPR017871">
    <property type="entry name" value="ABC_transporter-like_CS"/>
</dbReference>
<dbReference type="GO" id="GO:0016887">
    <property type="term" value="F:ATP hydrolysis activity"/>
    <property type="evidence" value="ECO:0007669"/>
    <property type="project" value="InterPro"/>
</dbReference>
<dbReference type="InterPro" id="IPR039421">
    <property type="entry name" value="Type_1_exporter"/>
</dbReference>
<keyword evidence="7" id="KW-0067">ATP-binding</keyword>
<dbReference type="HOGENOM" id="CLU_000604_84_9_9"/>
<evidence type="ECO:0000259" key="11">
    <source>
        <dbReference type="PROSITE" id="PS50893"/>
    </source>
</evidence>
<keyword evidence="4 10" id="KW-0812">Transmembrane</keyword>
<dbReference type="CDD" id="cd03228">
    <property type="entry name" value="ABCC_MRP_Like"/>
    <property type="match status" value="1"/>
</dbReference>
<proteinExistence type="predicted"/>
<dbReference type="EMBL" id="CP003179">
    <property type="protein sequence ID" value="AEW05535.1"/>
    <property type="molecule type" value="Genomic_DNA"/>
</dbReference>
<reference evidence="13 14" key="2">
    <citation type="journal article" date="2012" name="Stand. Genomic Sci.">
        <title>Complete genome sequence of the moderately thermophilic mineral-sulfide-oxidizing firmicute Sulfobacillus acidophilus type strain (NAL(T)).</title>
        <authorList>
            <person name="Anderson I."/>
            <person name="Chertkov O."/>
            <person name="Chen A."/>
            <person name="Saunders E."/>
            <person name="Lapidus A."/>
            <person name="Nolan M."/>
            <person name="Lucas S."/>
            <person name="Hammon N."/>
            <person name="Deshpande S."/>
            <person name="Cheng J.F."/>
            <person name="Han C."/>
            <person name="Tapia R."/>
            <person name="Goodwin L.A."/>
            <person name="Pitluck S."/>
            <person name="Liolios K."/>
            <person name="Pagani I."/>
            <person name="Ivanova N."/>
            <person name="Mikhailova N."/>
            <person name="Pati A."/>
            <person name="Palaniappan K."/>
            <person name="Land M."/>
            <person name="Pan C."/>
            <person name="Rohde M."/>
            <person name="Pukall R."/>
            <person name="Goker M."/>
            <person name="Detter J.C."/>
            <person name="Woyke T."/>
            <person name="Bristow J."/>
            <person name="Eisen J.A."/>
            <person name="Markowitz V."/>
            <person name="Hugenholtz P."/>
            <person name="Kyrpides N.C."/>
            <person name="Klenk H.P."/>
            <person name="Mavromatis K."/>
        </authorList>
    </citation>
    <scope>NUCLEOTIDE SEQUENCE [LARGE SCALE GENOMIC DNA]</scope>
    <source>
        <strain evidence="14">ATCC 700253 / DSM 10332 / NAL</strain>
    </source>
</reference>
<keyword evidence="14" id="KW-1185">Reference proteome</keyword>
<dbReference type="STRING" id="679936.Sulac_2045"/>
<keyword evidence="6" id="KW-0788">Thiol protease</keyword>
<sequence>MFQRLIRELRTMRRLMVWVAVLGGVTGGLIIAEASAIAHIVAGIYLGHWGYRTLIRGLGLLLLIVLARGLVAGFLETGSLNLSARIQSELRQRLLSRLFEAGPLAWNREHGGELVNTVITGIDNLETFLARYVPQIAITALVPLVIGIRVLLSDWISAAILLITVPLIPFFMALIGRRAQVETDKRWAHLGRLGAHFLDLVQGLETLKLFGQSRRQTDALSQSAEQFRKSTMASLRLAFMSGMVLELLASLSMAMIAVAVGIRLVGGHISFERAIFLLILIPDFYAPWRALGAKFHDGLNGLAAARSLYEWLDRPPLAQGVGTVKIGQGGPWPIQLQHVGFRYSDRSPLVLRDVTAMIEPGEALAVIGPSGSGKSTLLSLLLGFADPTEGEILVNRVPFRDLDRAWWRTQVAYINQSPYLFDGTIEDNLRLARPDADDRAVADAIRAAHLDEALARFPEGVLTKVGENGMRLSGGERQRVALARAFLQAKPFIVLDEPAAHLDARTEAVLTEAIHRLKTASTVILVTHRWKTLEAADRILLLIEGQVAEIGRPAALSHPFFRQAQRLAAQGEEAMVDALLG</sequence>
<evidence type="ECO:0000256" key="8">
    <source>
        <dbReference type="ARBA" id="ARBA00022989"/>
    </source>
</evidence>
<dbReference type="EC" id="3.6.3.44" evidence="13"/>
<evidence type="ECO:0000259" key="12">
    <source>
        <dbReference type="PROSITE" id="PS50929"/>
    </source>
</evidence>
<dbReference type="InterPro" id="IPR014216">
    <property type="entry name" value="ABC_transptr_CydD"/>
</dbReference>
<dbReference type="GO" id="GO:0008234">
    <property type="term" value="F:cysteine-type peptidase activity"/>
    <property type="evidence" value="ECO:0007669"/>
    <property type="project" value="UniProtKB-KW"/>
</dbReference>
<dbReference type="Pfam" id="PF00005">
    <property type="entry name" value="ABC_tran"/>
    <property type="match status" value="1"/>
</dbReference>
<evidence type="ECO:0000256" key="7">
    <source>
        <dbReference type="ARBA" id="ARBA00022840"/>
    </source>
</evidence>
<dbReference type="Proteomes" id="UP000005439">
    <property type="component" value="Chromosome"/>
</dbReference>
<dbReference type="PROSITE" id="PS50893">
    <property type="entry name" value="ABC_TRANSPORTER_2"/>
    <property type="match status" value="1"/>
</dbReference>
<dbReference type="InterPro" id="IPR036640">
    <property type="entry name" value="ABC1_TM_sf"/>
</dbReference>
<dbReference type="Pfam" id="PF00664">
    <property type="entry name" value="ABC_membrane"/>
    <property type="match status" value="1"/>
</dbReference>
<dbReference type="PROSITE" id="PS50929">
    <property type="entry name" value="ABC_TM1F"/>
    <property type="match status" value="1"/>
</dbReference>
<evidence type="ECO:0000256" key="4">
    <source>
        <dbReference type="ARBA" id="ARBA00022692"/>
    </source>
</evidence>
<dbReference type="AlphaFoldDB" id="G8TSC3"/>
<dbReference type="GO" id="GO:0005524">
    <property type="term" value="F:ATP binding"/>
    <property type="evidence" value="ECO:0007669"/>
    <property type="project" value="UniProtKB-KW"/>
</dbReference>
<protein>
    <submittedName>
        <fullName evidence="13">ABC transporter, CydDC cysteine exporter (CydDC-E) family, permease/ATP-binding protein CydD</fullName>
        <ecNumber evidence="13">3.6.3.44</ecNumber>
    </submittedName>
</protein>
<evidence type="ECO:0000256" key="2">
    <source>
        <dbReference type="ARBA" id="ARBA00022448"/>
    </source>
</evidence>
<dbReference type="NCBIfam" id="TIGR02857">
    <property type="entry name" value="CydD"/>
    <property type="match status" value="1"/>
</dbReference>
<dbReference type="InterPro" id="IPR011527">
    <property type="entry name" value="ABC1_TM_dom"/>
</dbReference>
<evidence type="ECO:0000313" key="14">
    <source>
        <dbReference type="Proteomes" id="UP000005439"/>
    </source>
</evidence>
<evidence type="ECO:0000256" key="3">
    <source>
        <dbReference type="ARBA" id="ARBA00022475"/>
    </source>
</evidence>
<keyword evidence="5" id="KW-0547">Nucleotide-binding</keyword>
<feature type="transmembrane region" description="Helical" evidence="10">
    <location>
        <begin position="158"/>
        <end position="176"/>
    </location>
</feature>
<dbReference type="SUPFAM" id="SSF52540">
    <property type="entry name" value="P-loop containing nucleoside triphosphate hydrolases"/>
    <property type="match status" value="1"/>
</dbReference>
<dbReference type="InterPro" id="IPR003439">
    <property type="entry name" value="ABC_transporter-like_ATP-bd"/>
</dbReference>
<evidence type="ECO:0000256" key="1">
    <source>
        <dbReference type="ARBA" id="ARBA00004651"/>
    </source>
</evidence>
<dbReference type="PANTHER" id="PTHR24221:SF590">
    <property type="entry name" value="COMPONENT LINKED WITH THE ASSEMBLY OF CYTOCHROME' TRANSPORT TRANSMEMBRANE ATP-BINDING PROTEIN ABC TRANSPORTER CYDD-RELATED"/>
    <property type="match status" value="1"/>
</dbReference>
<dbReference type="PATRIC" id="fig|679936.5.peg.2111"/>
<dbReference type="GO" id="GO:0005886">
    <property type="term" value="C:plasma membrane"/>
    <property type="evidence" value="ECO:0007669"/>
    <property type="project" value="UniProtKB-SubCell"/>
</dbReference>
<keyword evidence="8 10" id="KW-1133">Transmembrane helix</keyword>
<evidence type="ECO:0000256" key="9">
    <source>
        <dbReference type="ARBA" id="ARBA00023136"/>
    </source>
</evidence>
<dbReference type="GO" id="GO:0042883">
    <property type="term" value="P:cysteine transport"/>
    <property type="evidence" value="ECO:0007669"/>
    <property type="project" value="InterPro"/>
</dbReference>
<evidence type="ECO:0000256" key="5">
    <source>
        <dbReference type="ARBA" id="ARBA00022741"/>
    </source>
</evidence>
<feature type="transmembrane region" description="Helical" evidence="10">
    <location>
        <begin position="54"/>
        <end position="75"/>
    </location>
</feature>
<dbReference type="Gene3D" id="3.40.50.300">
    <property type="entry name" value="P-loop containing nucleotide triphosphate hydrolases"/>
    <property type="match status" value="1"/>
</dbReference>
<keyword evidence="9 10" id="KW-0472">Membrane</keyword>
<organism evidence="13 14">
    <name type="scientific">Sulfobacillus acidophilus (strain ATCC 700253 / DSM 10332 / NAL)</name>
    <dbReference type="NCBI Taxonomy" id="679936"/>
    <lineage>
        <taxon>Bacteria</taxon>
        <taxon>Bacillati</taxon>
        <taxon>Bacillota</taxon>
        <taxon>Clostridia</taxon>
        <taxon>Eubacteriales</taxon>
        <taxon>Clostridiales Family XVII. Incertae Sedis</taxon>
        <taxon>Sulfobacillus</taxon>
    </lineage>
</organism>
<dbReference type="GO" id="GO:0140359">
    <property type="term" value="F:ABC-type transporter activity"/>
    <property type="evidence" value="ECO:0007669"/>
    <property type="project" value="InterPro"/>
</dbReference>
<accession>G8TSC3</accession>
<feature type="domain" description="ABC transmembrane type-1" evidence="12">
    <location>
        <begin position="17"/>
        <end position="300"/>
    </location>
</feature>
<gene>
    <name evidence="13" type="ordered locus">Sulac_2045</name>
</gene>
<reference evidence="14" key="1">
    <citation type="submission" date="2011-12" db="EMBL/GenBank/DDBJ databases">
        <title>The complete genome of chromosome of Sulfobacillus acidophilus DSM 10332.</title>
        <authorList>
            <person name="Lucas S."/>
            <person name="Han J."/>
            <person name="Lapidus A."/>
            <person name="Bruce D."/>
            <person name="Goodwin L."/>
            <person name="Pitluck S."/>
            <person name="Peters L."/>
            <person name="Kyrpides N."/>
            <person name="Mavromatis K."/>
            <person name="Ivanova N."/>
            <person name="Mikhailova N."/>
            <person name="Chertkov O."/>
            <person name="Saunders E."/>
            <person name="Detter J.C."/>
            <person name="Tapia R."/>
            <person name="Han C."/>
            <person name="Land M."/>
            <person name="Hauser L."/>
            <person name="Markowitz V."/>
            <person name="Cheng J.-F."/>
            <person name="Hugenholtz P."/>
            <person name="Woyke T."/>
            <person name="Wu D."/>
            <person name="Pukall R."/>
            <person name="Gehrich-Schroeter G."/>
            <person name="Schneider S."/>
            <person name="Klenk H.-P."/>
            <person name="Eisen J.A."/>
        </authorList>
    </citation>
    <scope>NUCLEOTIDE SEQUENCE [LARGE SCALE GENOMIC DNA]</scope>
    <source>
        <strain evidence="14">ATCC 700253 / DSM 10332 / NAL</strain>
    </source>
</reference>
<feature type="domain" description="ABC transporter" evidence="11">
    <location>
        <begin position="334"/>
        <end position="569"/>
    </location>
</feature>
<dbReference type="SUPFAM" id="SSF90123">
    <property type="entry name" value="ABC transporter transmembrane region"/>
    <property type="match status" value="1"/>
</dbReference>
<dbReference type="Gene3D" id="1.20.1560.10">
    <property type="entry name" value="ABC transporter type 1, transmembrane domain"/>
    <property type="match status" value="1"/>
</dbReference>
<feature type="transmembrane region" description="Helical" evidence="10">
    <location>
        <begin position="15"/>
        <end position="42"/>
    </location>
</feature>
<name>G8TSC3_SULAD</name>
<keyword evidence="3" id="KW-1003">Cell membrane</keyword>
<dbReference type="InterPro" id="IPR027417">
    <property type="entry name" value="P-loop_NTPase"/>
</dbReference>
<keyword evidence="2" id="KW-0813">Transport</keyword>
<feature type="transmembrane region" description="Helical" evidence="10">
    <location>
        <begin position="132"/>
        <end position="152"/>
    </location>
</feature>